<evidence type="ECO:0000256" key="1">
    <source>
        <dbReference type="ARBA" id="ARBA00004370"/>
    </source>
</evidence>
<dbReference type="InterPro" id="IPR013685">
    <property type="entry name" value="POTRA_FtsQ_type"/>
</dbReference>
<keyword evidence="3" id="KW-0997">Cell inner membrane</keyword>
<dbReference type="PANTHER" id="PTHR35851">
    <property type="entry name" value="CELL DIVISION PROTEIN FTSQ"/>
    <property type="match status" value="1"/>
</dbReference>
<evidence type="ECO:0000259" key="10">
    <source>
        <dbReference type="PROSITE" id="PS51779"/>
    </source>
</evidence>
<dbReference type="Gene3D" id="3.10.20.310">
    <property type="entry name" value="membrane protein fhac"/>
    <property type="match status" value="1"/>
</dbReference>
<dbReference type="InterPro" id="IPR034746">
    <property type="entry name" value="POTRA"/>
</dbReference>
<accession>A0A927F916</accession>
<dbReference type="Pfam" id="PF08478">
    <property type="entry name" value="POTRA_1"/>
    <property type="match status" value="1"/>
</dbReference>
<dbReference type="Proteomes" id="UP000622317">
    <property type="component" value="Unassembled WGS sequence"/>
</dbReference>
<keyword evidence="12" id="KW-1185">Reference proteome</keyword>
<keyword evidence="2" id="KW-1003">Cell membrane</keyword>
<keyword evidence="4" id="KW-0132">Cell division</keyword>
<evidence type="ECO:0000256" key="8">
    <source>
        <dbReference type="ARBA" id="ARBA00023306"/>
    </source>
</evidence>
<proteinExistence type="predicted"/>
<keyword evidence="6" id="KW-1133">Transmembrane helix</keyword>
<evidence type="ECO:0000313" key="11">
    <source>
        <dbReference type="EMBL" id="MBD5780722.1"/>
    </source>
</evidence>
<dbReference type="PANTHER" id="PTHR35851:SF1">
    <property type="entry name" value="CELL DIVISION PROTEIN FTSQ"/>
    <property type="match status" value="1"/>
</dbReference>
<keyword evidence="5" id="KW-0812">Transmembrane</keyword>
<dbReference type="AlphaFoldDB" id="A0A927F916"/>
<reference evidence="11" key="1">
    <citation type="submission" date="2020-09" db="EMBL/GenBank/DDBJ databases">
        <title>Pelagicoccus enzymogenes sp. nov. with an EPS production, isolated from marine sediment.</title>
        <authorList>
            <person name="Feng X."/>
        </authorList>
    </citation>
    <scope>NUCLEOTIDE SEQUENCE</scope>
    <source>
        <strain evidence="11">NFK12</strain>
    </source>
</reference>
<dbReference type="InterPro" id="IPR026579">
    <property type="entry name" value="FtsQ"/>
</dbReference>
<dbReference type="RefSeq" id="WP_191617817.1">
    <property type="nucleotide sequence ID" value="NZ_JACYFG010000036.1"/>
</dbReference>
<evidence type="ECO:0000313" key="12">
    <source>
        <dbReference type="Proteomes" id="UP000622317"/>
    </source>
</evidence>
<comment type="caution">
    <text evidence="11">The sequence shown here is derived from an EMBL/GenBank/DDBJ whole genome shotgun (WGS) entry which is preliminary data.</text>
</comment>
<keyword evidence="7" id="KW-0472">Membrane</keyword>
<comment type="subcellular location">
    <subcellularLocation>
        <location evidence="1">Membrane</location>
    </subcellularLocation>
</comment>
<feature type="domain" description="POTRA" evidence="10">
    <location>
        <begin position="81"/>
        <end position="149"/>
    </location>
</feature>
<dbReference type="PROSITE" id="PS51779">
    <property type="entry name" value="POTRA"/>
    <property type="match status" value="1"/>
</dbReference>
<dbReference type="GO" id="GO:0090529">
    <property type="term" value="P:cell septum assembly"/>
    <property type="evidence" value="ECO:0007669"/>
    <property type="project" value="InterPro"/>
</dbReference>
<evidence type="ECO:0000256" key="7">
    <source>
        <dbReference type="ARBA" id="ARBA00023136"/>
    </source>
</evidence>
<evidence type="ECO:0000256" key="4">
    <source>
        <dbReference type="ARBA" id="ARBA00022618"/>
    </source>
</evidence>
<dbReference type="EMBL" id="JACYFG010000036">
    <property type="protein sequence ID" value="MBD5780722.1"/>
    <property type="molecule type" value="Genomic_DNA"/>
</dbReference>
<evidence type="ECO:0000256" key="3">
    <source>
        <dbReference type="ARBA" id="ARBA00022519"/>
    </source>
</evidence>
<protein>
    <submittedName>
        <fullName evidence="11">FtsQ-type POTRA domain-containing protein</fullName>
    </submittedName>
</protein>
<dbReference type="InterPro" id="IPR005548">
    <property type="entry name" value="Cell_div_FtsQ/DivIB_C"/>
</dbReference>
<gene>
    <name evidence="11" type="ORF">IEN85_14575</name>
</gene>
<evidence type="ECO:0000256" key="5">
    <source>
        <dbReference type="ARBA" id="ARBA00022692"/>
    </source>
</evidence>
<sequence>MAARTPTSSSRRKRKSNTWKDIDQSVKPKAMSSASERRIWMGRLKVTGAALLFVAVFAGALHFLPRLEGGPELLTKAGESMPIRVIEVESDGNLERDYILGTLDVPVDANLLSVDLDEMKARLEAIGQVESAVVSRRFPDALEVAIVERKPIVRILAQRANGETLKLFVDEQGVVFEADRMDPKIARTLPFLDGVALSKEEYGYSRIENITPLAELLSEAQAIAPHIYAAWRVVSLERDDRLITKGRGAKQVVFDRYADFRNQLGRLDYILDDCRSNRRGEIESVDLTLEDQVPVRFL</sequence>
<evidence type="ECO:0000256" key="2">
    <source>
        <dbReference type="ARBA" id="ARBA00022475"/>
    </source>
</evidence>
<name>A0A927F916_9BACT</name>
<dbReference type="GO" id="GO:0016020">
    <property type="term" value="C:membrane"/>
    <property type="evidence" value="ECO:0007669"/>
    <property type="project" value="UniProtKB-SubCell"/>
</dbReference>
<keyword evidence="8" id="KW-0131">Cell cycle</keyword>
<evidence type="ECO:0000256" key="6">
    <source>
        <dbReference type="ARBA" id="ARBA00022989"/>
    </source>
</evidence>
<organism evidence="11 12">
    <name type="scientific">Pelagicoccus enzymogenes</name>
    <dbReference type="NCBI Taxonomy" id="2773457"/>
    <lineage>
        <taxon>Bacteria</taxon>
        <taxon>Pseudomonadati</taxon>
        <taxon>Verrucomicrobiota</taxon>
        <taxon>Opitutia</taxon>
        <taxon>Puniceicoccales</taxon>
        <taxon>Pelagicoccaceae</taxon>
        <taxon>Pelagicoccus</taxon>
    </lineage>
</organism>
<dbReference type="Pfam" id="PF03799">
    <property type="entry name" value="FtsQ_DivIB_C"/>
    <property type="match status" value="1"/>
</dbReference>
<feature type="region of interest" description="Disordered" evidence="9">
    <location>
        <begin position="1"/>
        <end position="30"/>
    </location>
</feature>
<evidence type="ECO:0000256" key="9">
    <source>
        <dbReference type="SAM" id="MobiDB-lite"/>
    </source>
</evidence>